<feature type="region of interest" description="Disordered" evidence="1">
    <location>
        <begin position="478"/>
        <end position="515"/>
    </location>
</feature>
<proteinExistence type="predicted"/>
<feature type="region of interest" description="Disordered" evidence="1">
    <location>
        <begin position="427"/>
        <end position="448"/>
    </location>
</feature>
<name>A0A2S6C9K5_9PEZI</name>
<evidence type="ECO:0000256" key="1">
    <source>
        <dbReference type="SAM" id="MobiDB-lite"/>
    </source>
</evidence>
<feature type="region of interest" description="Disordered" evidence="1">
    <location>
        <begin position="624"/>
        <end position="670"/>
    </location>
</feature>
<protein>
    <submittedName>
        <fullName evidence="2">Uncharacterized protein</fullName>
    </submittedName>
</protein>
<dbReference type="AlphaFoldDB" id="A0A2S6C9K5"/>
<evidence type="ECO:0000313" key="3">
    <source>
        <dbReference type="Proteomes" id="UP000237631"/>
    </source>
</evidence>
<dbReference type="STRING" id="357750.A0A2S6C9K5"/>
<organism evidence="2 3">
    <name type="scientific">Cercospora berteroae</name>
    <dbReference type="NCBI Taxonomy" id="357750"/>
    <lineage>
        <taxon>Eukaryota</taxon>
        <taxon>Fungi</taxon>
        <taxon>Dikarya</taxon>
        <taxon>Ascomycota</taxon>
        <taxon>Pezizomycotina</taxon>
        <taxon>Dothideomycetes</taxon>
        <taxon>Dothideomycetidae</taxon>
        <taxon>Mycosphaerellales</taxon>
        <taxon>Mycosphaerellaceae</taxon>
        <taxon>Cercospora</taxon>
    </lineage>
</organism>
<feature type="compositionally biased region" description="Polar residues" evidence="1">
    <location>
        <begin position="261"/>
        <end position="271"/>
    </location>
</feature>
<dbReference type="Proteomes" id="UP000237631">
    <property type="component" value="Unassembled WGS sequence"/>
</dbReference>
<feature type="region of interest" description="Disordered" evidence="1">
    <location>
        <begin position="261"/>
        <end position="284"/>
    </location>
</feature>
<keyword evidence="3" id="KW-1185">Reference proteome</keyword>
<accession>A0A2S6C9K5</accession>
<dbReference type="OrthoDB" id="3640238at2759"/>
<feature type="region of interest" description="Disordered" evidence="1">
    <location>
        <begin position="183"/>
        <end position="209"/>
    </location>
</feature>
<reference evidence="3" key="1">
    <citation type="journal article" date="2017" name="bioRxiv">
        <title>Conservation of a gene cluster reveals novel cercosporin biosynthetic mechanisms and extends production to the genus Colletotrichum.</title>
        <authorList>
            <person name="de Jonge R."/>
            <person name="Ebert M.K."/>
            <person name="Huitt-Roehl C.R."/>
            <person name="Pal P."/>
            <person name="Suttle J.C."/>
            <person name="Spanner R.E."/>
            <person name="Neubauer J.D."/>
            <person name="Jurick W.M.II."/>
            <person name="Stott K.A."/>
            <person name="Secor G.A."/>
            <person name="Thomma B.P.H.J."/>
            <person name="Van de Peer Y."/>
            <person name="Townsend C.A."/>
            <person name="Bolton M.D."/>
        </authorList>
    </citation>
    <scope>NUCLEOTIDE SEQUENCE [LARGE SCALE GENOMIC DNA]</scope>
    <source>
        <strain evidence="3">CBS538.71</strain>
    </source>
</reference>
<gene>
    <name evidence="2" type="ORF">CBER1_05463</name>
</gene>
<evidence type="ECO:0000313" key="2">
    <source>
        <dbReference type="EMBL" id="PPJ56421.1"/>
    </source>
</evidence>
<feature type="region of interest" description="Disordered" evidence="1">
    <location>
        <begin position="579"/>
        <end position="602"/>
    </location>
</feature>
<feature type="compositionally biased region" description="Basic and acidic residues" evidence="1">
    <location>
        <begin position="427"/>
        <end position="439"/>
    </location>
</feature>
<sequence>MSSIQPPWTMARHKLMSNHANDTTAWTESDGQTSNASASEVAERFVDLSAFVYKGYCTGILMIDLPIFKTMKHLSNRLYSYAFSLVVEKSVNLLTRPGQSTTLSTTTAAESMGQLAAFLQRKADDLDTCGLSSGTEVSLAIDLRFAEEYTTSLLESKVQGNGIAHSLPIRQDHSASQTPIVEAPRPVSENADQKAKVAQTPSEQSSARPAAICPPEVGEVRNGEHTKLLQTLLHTNSVPHCTNYRFGEPASVNFGLETPSQAVSTSASGSTMPVERSPHGLPSTPLDTHHAPILLSGPRLRSHIGSDDYDAFIEHCFISTKILGSNADPCTMAQIGHSTTELFQPHQLIDIAVLGFEGIKAVKLVHPLCPREVASLSFDVLRYIDYVLSELDAVRRLTWTKDASEKSVLARQAEKQSLSMVEKELAARKREPHCERPTENKAATQAGQAVTRERDIACACVLNNGTAVQSFEQMSDTKAASSEGVPEHSLSGCFARDTTNQASSPRQSIDDEGPSVEQLRAQLAALGTESTGPASLNVDVTPFLHMPNSALQGPRSDIQGPHEEFCECRVELDGLNETLRAPRPSTDLSSKAPQSTTLVEGEKHVSFADPPPLIVYTEAQTGERYADDDAGRQPRSIGEPHGLPSASMSVPPPRLRSSRGRKRIGDEDDDRLSVEKLFENGCSTNSREKFEAEVLDRFLARNA</sequence>
<feature type="compositionally biased region" description="Polar residues" evidence="1">
    <location>
        <begin position="586"/>
        <end position="598"/>
    </location>
</feature>
<comment type="caution">
    <text evidence="2">The sequence shown here is derived from an EMBL/GenBank/DDBJ whole genome shotgun (WGS) entry which is preliminary data.</text>
</comment>
<dbReference type="EMBL" id="PNEN01000519">
    <property type="protein sequence ID" value="PPJ56421.1"/>
    <property type="molecule type" value="Genomic_DNA"/>
</dbReference>
<feature type="compositionally biased region" description="Polar residues" evidence="1">
    <location>
        <begin position="497"/>
        <end position="507"/>
    </location>
</feature>